<organism evidence="2 3">
    <name type="scientific">Selenomonas ruminantium</name>
    <dbReference type="NCBI Taxonomy" id="971"/>
    <lineage>
        <taxon>Bacteria</taxon>
        <taxon>Bacillati</taxon>
        <taxon>Bacillota</taxon>
        <taxon>Negativicutes</taxon>
        <taxon>Selenomonadales</taxon>
        <taxon>Selenomonadaceae</taxon>
        <taxon>Selenomonas</taxon>
    </lineage>
</organism>
<dbReference type="AlphaFoldDB" id="A0A1I0YPD3"/>
<name>A0A1I0YPD3_SELRU</name>
<reference evidence="2 3" key="1">
    <citation type="submission" date="2016-10" db="EMBL/GenBank/DDBJ databases">
        <authorList>
            <person name="de Groot N.N."/>
        </authorList>
    </citation>
    <scope>NUCLEOTIDE SEQUENCE [LARGE SCALE GENOMIC DNA]</scope>
    <source>
        <strain evidence="2 3">L14</strain>
    </source>
</reference>
<evidence type="ECO:0000313" key="2">
    <source>
        <dbReference type="EMBL" id="SFB13993.1"/>
    </source>
</evidence>
<evidence type="ECO:0000313" key="3">
    <source>
        <dbReference type="Proteomes" id="UP000183843"/>
    </source>
</evidence>
<proteinExistence type="predicted"/>
<dbReference type="Pfam" id="PF04015">
    <property type="entry name" value="DUF362"/>
    <property type="match status" value="1"/>
</dbReference>
<dbReference type="RefSeq" id="WP_074817336.1">
    <property type="nucleotide sequence ID" value="NZ_FOJX01000015.1"/>
</dbReference>
<protein>
    <recommendedName>
        <fullName evidence="1">DUF362 domain-containing protein</fullName>
    </recommendedName>
</protein>
<dbReference type="InterPro" id="IPR007160">
    <property type="entry name" value="DUF362"/>
</dbReference>
<feature type="domain" description="DUF362" evidence="1">
    <location>
        <begin position="81"/>
        <end position="154"/>
    </location>
</feature>
<evidence type="ECO:0000259" key="1">
    <source>
        <dbReference type="Pfam" id="PF04015"/>
    </source>
</evidence>
<sequence length="220" mass="24787">MLSNKIALVHRDVFKYPGADYAFRPSIPYPEYIFPDYLSSRANEVYDMVREGLFRMGLDAVRYGTKNWNPLGVYINHGDTVLLKPNFVMHENGSGGDMDCLITHPSVIAAVLDYVFIALGGTGKVILGDAPIQDCHWDELLSNGGIDTMLAFYKERGLQVELQDFRNVKRDVKDGVYADQQQGDSSQHGILVQMGDRSAFAELPEERLRMMRVTNYDPVS</sequence>
<dbReference type="EMBL" id="FOJX01000015">
    <property type="protein sequence ID" value="SFB13993.1"/>
    <property type="molecule type" value="Genomic_DNA"/>
</dbReference>
<gene>
    <name evidence="2" type="ORF">SAMN05216587_11541</name>
</gene>
<dbReference type="Proteomes" id="UP000183843">
    <property type="component" value="Unassembled WGS sequence"/>
</dbReference>
<accession>A0A1I0YPD3</accession>